<dbReference type="EMBL" id="JAHBOM010000010">
    <property type="protein sequence ID" value="MBU8824192.1"/>
    <property type="molecule type" value="Genomic_DNA"/>
</dbReference>
<reference evidence="2 3" key="1">
    <citation type="submission" date="2021-05" db="EMBL/GenBank/DDBJ databases">
        <title>Draft Genome Sequences of Clinical Respiratory Isolates of Mycobacterium goodii Recovered in Ireland.</title>
        <authorList>
            <person name="Flanagan P.R."/>
            <person name="Mok S."/>
            <person name="Roycroft E."/>
            <person name="Rogers T.R."/>
            <person name="Fitzgibbon M."/>
        </authorList>
    </citation>
    <scope>NUCLEOTIDE SEQUENCE [LARGE SCALE GENOMIC DNA]</scope>
    <source>
        <strain evidence="2 3">14IE55</strain>
    </source>
</reference>
<dbReference type="SMART" id="SM00418">
    <property type="entry name" value="HTH_ARSR"/>
    <property type="match status" value="1"/>
</dbReference>
<dbReference type="Proteomes" id="UP000696413">
    <property type="component" value="Unassembled WGS sequence"/>
</dbReference>
<dbReference type="SUPFAM" id="SSF46785">
    <property type="entry name" value="Winged helix' DNA-binding domain"/>
    <property type="match status" value="1"/>
</dbReference>
<dbReference type="InterPro" id="IPR036390">
    <property type="entry name" value="WH_DNA-bd_sf"/>
</dbReference>
<evidence type="ECO:0000259" key="1">
    <source>
        <dbReference type="SMART" id="SM00418"/>
    </source>
</evidence>
<dbReference type="InterPro" id="IPR011991">
    <property type="entry name" value="ArsR-like_HTH"/>
</dbReference>
<gene>
    <name evidence="2" type="ORF">KL859_15110</name>
</gene>
<dbReference type="InterPro" id="IPR001845">
    <property type="entry name" value="HTH_ArsR_DNA-bd_dom"/>
</dbReference>
<proteinExistence type="predicted"/>
<organism evidence="2 3">
    <name type="scientific">Mycolicibacterium goodii</name>
    <name type="common">Mycobacterium goodii</name>
    <dbReference type="NCBI Taxonomy" id="134601"/>
    <lineage>
        <taxon>Bacteria</taxon>
        <taxon>Bacillati</taxon>
        <taxon>Actinomycetota</taxon>
        <taxon>Actinomycetes</taxon>
        <taxon>Mycobacteriales</taxon>
        <taxon>Mycobacteriaceae</taxon>
        <taxon>Mycolicibacterium</taxon>
    </lineage>
</organism>
<name>A0ABS6HNB5_MYCGD</name>
<dbReference type="CDD" id="cd00090">
    <property type="entry name" value="HTH_ARSR"/>
    <property type="match status" value="1"/>
</dbReference>
<keyword evidence="3" id="KW-1185">Reference proteome</keyword>
<dbReference type="Pfam" id="PF12840">
    <property type="entry name" value="HTH_20"/>
    <property type="match status" value="1"/>
</dbReference>
<feature type="domain" description="HTH arsR-type" evidence="1">
    <location>
        <begin position="19"/>
        <end position="97"/>
    </location>
</feature>
<evidence type="ECO:0000313" key="2">
    <source>
        <dbReference type="EMBL" id="MBU8824192.1"/>
    </source>
</evidence>
<dbReference type="Gene3D" id="1.10.10.10">
    <property type="entry name" value="Winged helix-like DNA-binding domain superfamily/Winged helix DNA-binding domain"/>
    <property type="match status" value="1"/>
</dbReference>
<dbReference type="InterPro" id="IPR036388">
    <property type="entry name" value="WH-like_DNA-bd_sf"/>
</dbReference>
<dbReference type="RefSeq" id="WP_073677684.1">
    <property type="nucleotide sequence ID" value="NZ_CP092364.2"/>
</dbReference>
<evidence type="ECO:0000313" key="3">
    <source>
        <dbReference type="Proteomes" id="UP000696413"/>
    </source>
</evidence>
<comment type="caution">
    <text evidence="2">The sequence shown here is derived from an EMBL/GenBank/DDBJ whole genome shotgun (WGS) entry which is preliminary data.</text>
</comment>
<sequence length="111" mass="12004">MGERTTVAEVSRPVAPIHQVLGALQDPIRLEIVRRLANAGGPVRCVDLYDGISKSTATHHFNLLRDAGLMERHVVDGYVCQQLRMLEIEAALPGVLGSIVAQANREAGHDA</sequence>
<accession>A0ABS6HNB5</accession>
<protein>
    <submittedName>
        <fullName evidence="2">ArsR family transcriptional regulator</fullName>
    </submittedName>
</protein>
<dbReference type="PRINTS" id="PR00778">
    <property type="entry name" value="HTHARSR"/>
</dbReference>